<evidence type="ECO:0000313" key="8">
    <source>
        <dbReference type="Proteomes" id="UP000078389"/>
    </source>
</evidence>
<evidence type="ECO:0000256" key="3">
    <source>
        <dbReference type="ARBA" id="ARBA00022692"/>
    </source>
</evidence>
<name>A0A178I1H8_9HYPH</name>
<evidence type="ECO:0000256" key="5">
    <source>
        <dbReference type="ARBA" id="ARBA00023136"/>
    </source>
</evidence>
<evidence type="ECO:0000256" key="4">
    <source>
        <dbReference type="ARBA" id="ARBA00022989"/>
    </source>
</evidence>
<accession>A0A178I1H8</accession>
<reference evidence="7 8" key="1">
    <citation type="submission" date="2016-03" db="EMBL/GenBank/DDBJ databases">
        <title>Genome sequencing of Devosia sp. S37.</title>
        <authorList>
            <person name="Mohd Nor M."/>
        </authorList>
    </citation>
    <scope>NUCLEOTIDE SEQUENCE [LARGE SCALE GENOMIC DNA]</scope>
    <source>
        <strain evidence="7 8">S37</strain>
    </source>
</reference>
<feature type="transmembrane region" description="Helical" evidence="6">
    <location>
        <begin position="176"/>
        <end position="200"/>
    </location>
</feature>
<dbReference type="PANTHER" id="PTHR30250:SF11">
    <property type="entry name" value="O-ANTIGEN TRANSPORTER-RELATED"/>
    <property type="match status" value="1"/>
</dbReference>
<dbReference type="EMBL" id="LVVY01000068">
    <property type="protein sequence ID" value="OAM78570.1"/>
    <property type="molecule type" value="Genomic_DNA"/>
</dbReference>
<feature type="transmembrane region" description="Helical" evidence="6">
    <location>
        <begin position="299"/>
        <end position="319"/>
    </location>
</feature>
<comment type="subcellular location">
    <subcellularLocation>
        <location evidence="1">Cell membrane</location>
        <topology evidence="1">Multi-pass membrane protein</topology>
    </subcellularLocation>
</comment>
<keyword evidence="5 6" id="KW-0472">Membrane</keyword>
<evidence type="ECO:0000256" key="1">
    <source>
        <dbReference type="ARBA" id="ARBA00004651"/>
    </source>
</evidence>
<dbReference type="InterPro" id="IPR050833">
    <property type="entry name" value="Poly_Biosynth_Transport"/>
</dbReference>
<evidence type="ECO:0000313" key="7">
    <source>
        <dbReference type="EMBL" id="OAM78570.1"/>
    </source>
</evidence>
<gene>
    <name evidence="7" type="ORF">A3840_05600</name>
</gene>
<feature type="transmembrane region" description="Helical" evidence="6">
    <location>
        <begin position="82"/>
        <end position="104"/>
    </location>
</feature>
<evidence type="ECO:0000256" key="6">
    <source>
        <dbReference type="SAM" id="Phobius"/>
    </source>
</evidence>
<feature type="transmembrane region" description="Helical" evidence="6">
    <location>
        <begin position="220"/>
        <end position="243"/>
    </location>
</feature>
<dbReference type="STRING" id="1770058.A3840_05600"/>
<keyword evidence="8" id="KW-1185">Reference proteome</keyword>
<proteinExistence type="predicted"/>
<sequence length="415" mass="44393">MDRVARRGGPKFWTVLDQALVSGSNFVLTLLLFRLLGIDNFGVYALFFVVLTIAQTIHHSAVSTPMMSILPGPEAAAHEREIAHFLVFHLIVNLPLSLVATAALRIAAGPAIGPVEAIATFLALALFQFHDFVRRYLFSAEKAFYGFLADGLRYLSLLVAVGLALALLPGDQRVALALWLTAAASLLSVLLMGGMVLRAADIGAPGLRAALARYARLSSWLGFSGALQVLSSSIFYLVAGGLLTPAAAGILRASQTATSILPVMQQGLETYVPMRAAQHFRAAGRDGLAGFLRQSFLQAFAFALIVGLLLVIFADPLMALLFPGDLAGTNLVFWFVIIALVEVLVSYIRFYFRSVLDVAPVFWASAASALVAMGLVYPLVSQMGLVGAALGILAARIALLSVLVLFLVRRLRRPA</sequence>
<feature type="transmembrane region" description="Helical" evidence="6">
    <location>
        <begin position="12"/>
        <end position="36"/>
    </location>
</feature>
<evidence type="ECO:0000256" key="2">
    <source>
        <dbReference type="ARBA" id="ARBA00022475"/>
    </source>
</evidence>
<dbReference type="Proteomes" id="UP000078389">
    <property type="component" value="Unassembled WGS sequence"/>
</dbReference>
<keyword evidence="4 6" id="KW-1133">Transmembrane helix</keyword>
<dbReference type="RefSeq" id="WP_067453168.1">
    <property type="nucleotide sequence ID" value="NZ_LVVY01000068.1"/>
</dbReference>
<dbReference type="AlphaFoldDB" id="A0A178I1H8"/>
<comment type="caution">
    <text evidence="7">The sequence shown here is derived from an EMBL/GenBank/DDBJ whole genome shotgun (WGS) entry which is preliminary data.</text>
</comment>
<feature type="transmembrane region" description="Helical" evidence="6">
    <location>
        <begin position="43"/>
        <end position="62"/>
    </location>
</feature>
<keyword evidence="3 6" id="KW-0812">Transmembrane</keyword>
<organism evidence="7 8">
    <name type="scientific">Devosia elaeis</name>
    <dbReference type="NCBI Taxonomy" id="1770058"/>
    <lineage>
        <taxon>Bacteria</taxon>
        <taxon>Pseudomonadati</taxon>
        <taxon>Pseudomonadota</taxon>
        <taxon>Alphaproteobacteria</taxon>
        <taxon>Hyphomicrobiales</taxon>
        <taxon>Devosiaceae</taxon>
        <taxon>Devosia</taxon>
    </lineage>
</organism>
<dbReference type="GO" id="GO:0005886">
    <property type="term" value="C:plasma membrane"/>
    <property type="evidence" value="ECO:0007669"/>
    <property type="project" value="UniProtKB-SubCell"/>
</dbReference>
<evidence type="ECO:0008006" key="9">
    <source>
        <dbReference type="Google" id="ProtNLM"/>
    </source>
</evidence>
<feature type="transmembrane region" description="Helical" evidence="6">
    <location>
        <begin position="361"/>
        <end position="380"/>
    </location>
</feature>
<feature type="transmembrane region" description="Helical" evidence="6">
    <location>
        <begin position="111"/>
        <end position="129"/>
    </location>
</feature>
<feature type="transmembrane region" description="Helical" evidence="6">
    <location>
        <begin position="331"/>
        <end position="352"/>
    </location>
</feature>
<feature type="transmembrane region" description="Helical" evidence="6">
    <location>
        <begin position="386"/>
        <end position="408"/>
    </location>
</feature>
<keyword evidence="2" id="KW-1003">Cell membrane</keyword>
<feature type="transmembrane region" description="Helical" evidence="6">
    <location>
        <begin position="151"/>
        <end position="169"/>
    </location>
</feature>
<dbReference type="PANTHER" id="PTHR30250">
    <property type="entry name" value="PST FAMILY PREDICTED COLANIC ACID TRANSPORTER"/>
    <property type="match status" value="1"/>
</dbReference>
<protein>
    <recommendedName>
        <fullName evidence="9">Polysaccharide biosynthesis protein C-terminal domain-containing protein</fullName>
    </recommendedName>
</protein>